<dbReference type="InterPro" id="IPR051701">
    <property type="entry name" value="Mito_OM_Translocase_MSP1"/>
</dbReference>
<dbReference type="STRING" id="947166.A0A1D1UJK6"/>
<dbReference type="OrthoDB" id="2187at2759"/>
<dbReference type="InterPro" id="IPR003959">
    <property type="entry name" value="ATPase_AAA_core"/>
</dbReference>
<dbReference type="EMBL" id="BDGG01000001">
    <property type="protein sequence ID" value="GAU87792.1"/>
    <property type="molecule type" value="Genomic_DNA"/>
</dbReference>
<comment type="caution">
    <text evidence="4">The sequence shown here is derived from an EMBL/GenBank/DDBJ whole genome shotgun (WGS) entry which is preliminary data.</text>
</comment>
<evidence type="ECO:0000259" key="3">
    <source>
        <dbReference type="Pfam" id="PF00004"/>
    </source>
</evidence>
<sequence length="74" mass="8068">MQLFRSQKILKPPRGVLMFGPSRNGKTLLAKACASQTHYNFINVSASALVSKWVSVPAILSCSFWRATLGTGRA</sequence>
<dbReference type="Proteomes" id="UP000186922">
    <property type="component" value="Unassembled WGS sequence"/>
</dbReference>
<dbReference type="SUPFAM" id="SSF52540">
    <property type="entry name" value="P-loop containing nucleoside triphosphate hydrolases"/>
    <property type="match status" value="1"/>
</dbReference>
<dbReference type="GO" id="GO:0005741">
    <property type="term" value="C:mitochondrial outer membrane"/>
    <property type="evidence" value="ECO:0007669"/>
    <property type="project" value="TreeGrafter"/>
</dbReference>
<keyword evidence="5" id="KW-1185">Reference proteome</keyword>
<dbReference type="AlphaFoldDB" id="A0A1D1UJK6"/>
<evidence type="ECO:0000313" key="4">
    <source>
        <dbReference type="EMBL" id="GAU87792.1"/>
    </source>
</evidence>
<dbReference type="InterPro" id="IPR027417">
    <property type="entry name" value="P-loop_NTPase"/>
</dbReference>
<keyword evidence="1" id="KW-0547">Nucleotide-binding</keyword>
<dbReference type="Gene3D" id="3.40.50.300">
    <property type="entry name" value="P-loop containing nucleotide triphosphate hydrolases"/>
    <property type="match status" value="1"/>
</dbReference>
<reference evidence="4 5" key="1">
    <citation type="journal article" date="2016" name="Nat. Commun.">
        <title>Extremotolerant tardigrade genome and improved radiotolerance of human cultured cells by tardigrade-unique protein.</title>
        <authorList>
            <person name="Hashimoto T."/>
            <person name="Horikawa D.D."/>
            <person name="Saito Y."/>
            <person name="Kuwahara H."/>
            <person name="Kozuka-Hata H."/>
            <person name="Shin-I T."/>
            <person name="Minakuchi Y."/>
            <person name="Ohishi K."/>
            <person name="Motoyama A."/>
            <person name="Aizu T."/>
            <person name="Enomoto A."/>
            <person name="Kondo K."/>
            <person name="Tanaka S."/>
            <person name="Hara Y."/>
            <person name="Koshikawa S."/>
            <person name="Sagara H."/>
            <person name="Miura T."/>
            <person name="Yokobori S."/>
            <person name="Miyagawa K."/>
            <person name="Suzuki Y."/>
            <person name="Kubo T."/>
            <person name="Oyama M."/>
            <person name="Kohara Y."/>
            <person name="Fujiyama A."/>
            <person name="Arakawa K."/>
            <person name="Katayama T."/>
            <person name="Toyoda A."/>
            <person name="Kunieda T."/>
        </authorList>
    </citation>
    <scope>NUCLEOTIDE SEQUENCE [LARGE SCALE GENOMIC DNA]</scope>
    <source>
        <strain evidence="4 5">YOKOZUNA-1</strain>
    </source>
</reference>
<name>A0A1D1UJK6_RAMVA</name>
<organism evidence="4 5">
    <name type="scientific">Ramazzottius varieornatus</name>
    <name type="common">Water bear</name>
    <name type="synonym">Tardigrade</name>
    <dbReference type="NCBI Taxonomy" id="947166"/>
    <lineage>
        <taxon>Eukaryota</taxon>
        <taxon>Metazoa</taxon>
        <taxon>Ecdysozoa</taxon>
        <taxon>Tardigrada</taxon>
        <taxon>Eutardigrada</taxon>
        <taxon>Parachela</taxon>
        <taxon>Hypsibioidea</taxon>
        <taxon>Ramazzottiidae</taxon>
        <taxon>Ramazzottius</taxon>
    </lineage>
</organism>
<dbReference type="Pfam" id="PF00004">
    <property type="entry name" value="AAA"/>
    <property type="match status" value="1"/>
</dbReference>
<gene>
    <name evidence="4" type="primary">RvY_00590-1</name>
    <name evidence="4" type="synonym">RvY_00590.1</name>
    <name evidence="4" type="ORF">RvY_00590</name>
</gene>
<protein>
    <recommendedName>
        <fullName evidence="3">ATPase AAA-type core domain-containing protein</fullName>
    </recommendedName>
</protein>
<evidence type="ECO:0000313" key="5">
    <source>
        <dbReference type="Proteomes" id="UP000186922"/>
    </source>
</evidence>
<dbReference type="GO" id="GO:0005524">
    <property type="term" value="F:ATP binding"/>
    <property type="evidence" value="ECO:0007669"/>
    <property type="project" value="UniProtKB-KW"/>
</dbReference>
<dbReference type="PANTHER" id="PTHR45644">
    <property type="entry name" value="AAA ATPASE, PUTATIVE (AFU_ORTHOLOGUE AFUA_2G12920)-RELATED-RELATED"/>
    <property type="match status" value="1"/>
</dbReference>
<evidence type="ECO:0000256" key="2">
    <source>
        <dbReference type="ARBA" id="ARBA00022840"/>
    </source>
</evidence>
<feature type="domain" description="ATPase AAA-type core" evidence="3">
    <location>
        <begin position="16"/>
        <end position="55"/>
    </location>
</feature>
<keyword evidence="2" id="KW-0067">ATP-binding</keyword>
<accession>A0A1D1UJK6</accession>
<dbReference type="GO" id="GO:0016887">
    <property type="term" value="F:ATP hydrolysis activity"/>
    <property type="evidence" value="ECO:0007669"/>
    <property type="project" value="InterPro"/>
</dbReference>
<evidence type="ECO:0000256" key="1">
    <source>
        <dbReference type="ARBA" id="ARBA00022741"/>
    </source>
</evidence>
<proteinExistence type="predicted"/>